<gene>
    <name evidence="2" type="ORF">U9M48_032597</name>
</gene>
<dbReference type="EMBL" id="CP144751">
    <property type="protein sequence ID" value="WVZ85702.1"/>
    <property type="molecule type" value="Genomic_DNA"/>
</dbReference>
<feature type="region of interest" description="Disordered" evidence="1">
    <location>
        <begin position="77"/>
        <end position="112"/>
    </location>
</feature>
<accession>A0AAQ3U870</accession>
<evidence type="ECO:0000313" key="2">
    <source>
        <dbReference type="EMBL" id="WVZ85702.1"/>
    </source>
</evidence>
<name>A0AAQ3U870_PASNO</name>
<dbReference type="AlphaFoldDB" id="A0AAQ3U870"/>
<dbReference type="Proteomes" id="UP001341281">
    <property type="component" value="Chromosome 07"/>
</dbReference>
<evidence type="ECO:0000256" key="1">
    <source>
        <dbReference type="SAM" id="MobiDB-lite"/>
    </source>
</evidence>
<evidence type="ECO:0000313" key="3">
    <source>
        <dbReference type="Proteomes" id="UP001341281"/>
    </source>
</evidence>
<proteinExistence type="predicted"/>
<reference evidence="2 3" key="1">
    <citation type="submission" date="2024-02" db="EMBL/GenBank/DDBJ databases">
        <title>High-quality chromosome-scale genome assembly of Pensacola bahiagrass (Paspalum notatum Flugge var. saurae).</title>
        <authorList>
            <person name="Vega J.M."/>
            <person name="Podio M."/>
            <person name="Orjuela J."/>
            <person name="Siena L.A."/>
            <person name="Pessino S.C."/>
            <person name="Combes M.C."/>
            <person name="Mariac C."/>
            <person name="Albertini E."/>
            <person name="Pupilli F."/>
            <person name="Ortiz J.P.A."/>
            <person name="Leblanc O."/>
        </authorList>
    </citation>
    <scope>NUCLEOTIDE SEQUENCE [LARGE SCALE GENOMIC DNA]</scope>
    <source>
        <strain evidence="2">R1</strain>
        <tissue evidence="2">Leaf</tissue>
    </source>
</reference>
<keyword evidence="3" id="KW-1185">Reference proteome</keyword>
<protein>
    <submittedName>
        <fullName evidence="2">Uncharacterized protein</fullName>
    </submittedName>
</protein>
<organism evidence="2 3">
    <name type="scientific">Paspalum notatum var. saurae</name>
    <dbReference type="NCBI Taxonomy" id="547442"/>
    <lineage>
        <taxon>Eukaryota</taxon>
        <taxon>Viridiplantae</taxon>
        <taxon>Streptophyta</taxon>
        <taxon>Embryophyta</taxon>
        <taxon>Tracheophyta</taxon>
        <taxon>Spermatophyta</taxon>
        <taxon>Magnoliopsida</taxon>
        <taxon>Liliopsida</taxon>
        <taxon>Poales</taxon>
        <taxon>Poaceae</taxon>
        <taxon>PACMAD clade</taxon>
        <taxon>Panicoideae</taxon>
        <taxon>Andropogonodae</taxon>
        <taxon>Paspaleae</taxon>
        <taxon>Paspalinae</taxon>
        <taxon>Paspalum</taxon>
    </lineage>
</organism>
<sequence length="112" mass="12230">MDCRSFYALNSRRFVAIADAGYEDAVDGTSDLGDTMSLARKHTVVEETVEMEEKQEFAWKSSLLSWEDDDFILPGSGKLHASTSGEETALPGGMVEPRLDRSGSNGIRKASP</sequence>